<protein>
    <submittedName>
        <fullName evidence="3">Uncharacterized protein</fullName>
    </submittedName>
</protein>
<dbReference type="AlphaFoldDB" id="F4MNX6"/>
<dbReference type="NCBIfam" id="NF045726">
    <property type="entry name" value="XXplasma_LP"/>
    <property type="match status" value="1"/>
</dbReference>
<evidence type="ECO:0000256" key="2">
    <source>
        <dbReference type="SAM" id="SignalP"/>
    </source>
</evidence>
<evidence type="ECO:0000313" key="3">
    <source>
        <dbReference type="EMBL" id="CBW53808.1"/>
    </source>
</evidence>
<keyword evidence="2" id="KW-0732">Signal</keyword>
<feature type="signal peptide" evidence="2">
    <location>
        <begin position="1"/>
        <end position="18"/>
    </location>
</feature>
<evidence type="ECO:0000256" key="1">
    <source>
        <dbReference type="SAM" id="MobiDB-lite"/>
    </source>
</evidence>
<reference evidence="4" key="2">
    <citation type="journal article" date="2011" name="BMC Genomics">
        <title>Mycoplasma mycoides, from mycoides Small Colony to capri. A microevolutionary perspective.</title>
        <authorList>
            <person name="Thiaucourt F."/>
            <person name="Manso-Silvan L."/>
            <person name="Salah W."/>
            <person name="Barbe V."/>
            <person name="Berger A."/>
            <person name="Jacob D."/>
            <person name="Breton M."/>
            <person name="Dupuy V."/>
            <person name="Lomenech A.M."/>
            <person name="Blanchard A."/>
            <person name="Sirand-Pugnet P."/>
        </authorList>
    </citation>
    <scope>NUCLEOTIDE SEQUENCE [LARGE SCALE GENOMIC DNA]</scope>
    <source>
        <strain evidence="4">95010</strain>
    </source>
</reference>
<dbReference type="RefSeq" id="WP_013729236.1">
    <property type="nucleotide sequence ID" value="NC_015431.1"/>
</dbReference>
<proteinExistence type="predicted"/>
<feature type="compositionally biased region" description="Basic and acidic residues" evidence="1">
    <location>
        <begin position="134"/>
        <end position="153"/>
    </location>
</feature>
<evidence type="ECO:0000313" key="4">
    <source>
        <dbReference type="Proteomes" id="UP000010103"/>
    </source>
</evidence>
<reference evidence="4" key="1">
    <citation type="journal article" date="2011" name="BMC Genomics">
        <title>Mycoplasma mycoides, from "mycoides Small Colony" to "capri". A microevolutionary perspective.</title>
        <authorList>
            <person name="Thiaucourt F."/>
            <person name="Manso-Silvan L."/>
            <person name="Salah W."/>
            <person name="Barbe V."/>
            <person name="Berger A."/>
            <person name="Jacob D."/>
            <person name="Breton M."/>
            <person name="Dupuy V."/>
            <person name="Lomenech A.M."/>
            <person name="Blanchard A."/>
            <person name="Sirand-Pugnet P."/>
        </authorList>
    </citation>
    <scope>NUCLEOTIDE SEQUENCE [LARGE SCALE GENOMIC DNA]</scope>
    <source>
        <strain evidence="4">95010</strain>
    </source>
</reference>
<dbReference type="InterPro" id="IPR054816">
    <property type="entry name" value="Lipoprotein_mollicutes-type_CS"/>
</dbReference>
<name>F4MNX6_MYCML</name>
<feature type="chain" id="PRO_5003311409" evidence="2">
    <location>
        <begin position="19"/>
        <end position="575"/>
    </location>
</feature>
<gene>
    <name evidence="3" type="ORF">MLC_0800</name>
</gene>
<dbReference type="Proteomes" id="UP000010103">
    <property type="component" value="Chromosome"/>
</dbReference>
<feature type="region of interest" description="Disordered" evidence="1">
    <location>
        <begin position="130"/>
        <end position="153"/>
    </location>
</feature>
<dbReference type="KEGG" id="mml:MLC_0800"/>
<sequence>MKKLLTILGSLAIISSGAGVIVSYNKTNASSSEIKKVEEEIIKPTDPNNFTINKSKSTWQDIFRDSITGADIFSYSSKNKKDDKKDAEAKFIKDLRDLTPNTDKEQSEWVNRKHNKAIKDFIRDLRDLTPNTDSENKAWSHKKADEAKKKEEANKKDAEAKFIKDLRDLTPNTDAENKEWISRKLDEIRKEAEANFIRDLRDLTPNTDAENKAWSDKKAEDKIKKEIDAQIDKEESQDFDSEMSRLNEALRNEIKYWESRIKNEIDKLVEKDEAEDFSKEFNEEVNRLDDALKAEFKKWVDEINKIKKEVDAQIDKENEEDLLIEISKFSDALEKELNEKAYPSEIKKEIDELIKKEEIEDEIAKFFDDLAGLTPNTDKEQAEWASRKHKEFVKKVTDKFISDLRDLTPNTDVENKEWAEPSVVKNEIDKLVEKDEAEDFRKEFNEEINRLDGALKAEFKKWVDEINKIKKEVDAQIDREETEDAINDFINDLEGLIPNTNKNEPDLDEWLKQNKKQNDQIKELLEKTDKKVLNEYIPKIIHTTKESRKYLTFEGKWVSDLLTSKLKRVLLQLNK</sequence>
<organism evidence="3 4">
    <name type="scientific">Mycoplasma mycoides subsp. capri LC str. 95010</name>
    <dbReference type="NCBI Taxonomy" id="862259"/>
    <lineage>
        <taxon>Bacteria</taxon>
        <taxon>Bacillati</taxon>
        <taxon>Mycoplasmatota</taxon>
        <taxon>Mollicutes</taxon>
        <taxon>Mycoplasmataceae</taxon>
        <taxon>Mycoplasma</taxon>
    </lineage>
</organism>
<dbReference type="EMBL" id="FQ377874">
    <property type="protein sequence ID" value="CBW53808.1"/>
    <property type="molecule type" value="Genomic_DNA"/>
</dbReference>
<dbReference type="HOGENOM" id="CLU_443322_0_0_14"/>
<accession>F4MNX6</accession>